<keyword evidence="1" id="KW-1133">Transmembrane helix</keyword>
<proteinExistence type="predicted"/>
<dbReference type="Proteomes" id="UP000018769">
    <property type="component" value="Chromosome I"/>
</dbReference>
<organism evidence="2 3">
    <name type="scientific">Candidatus Babela massiliensis</name>
    <dbReference type="NCBI Taxonomy" id="673862"/>
    <lineage>
        <taxon>Bacteria</taxon>
        <taxon>Candidatus Babelota</taxon>
        <taxon>Candidatus Babeliae</taxon>
        <taxon>Candidatus Babeliales</taxon>
        <taxon>Candidatus Babeliaceae</taxon>
        <taxon>Candidatus Babela</taxon>
    </lineage>
</organism>
<dbReference type="KEGG" id="dpb:BABL1_gene_105"/>
<name>V6DKC7_9BACT</name>
<dbReference type="AlphaFoldDB" id="V6DKC7"/>
<sequence>MKKIISTISLTIALIANLNIYAYDNSQIDIIKNAIKDSRPKILKEVLDNIQLTEKDKNALLSMAISISNARENEMNIQLINPKERPISDGILYRLLGLGLIPAAALFHFIADDFPCYRYSSLKKPSIIATIIGVLLGYVKLYSIADKADKEFLQKYRTEEQKYIDSLDIITTLKLN</sequence>
<keyword evidence="3" id="KW-1185">Reference proteome</keyword>
<dbReference type="RefSeq" id="WP_023792927.1">
    <property type="nucleotide sequence ID" value="NC_023003.1"/>
</dbReference>
<protein>
    <submittedName>
        <fullName evidence="2">Uncharacterized protein</fullName>
    </submittedName>
</protein>
<reference evidence="2 3" key="1">
    <citation type="journal article" date="2015" name="Biol. Direct">
        <title>Babela massiliensis, a representative of a widespread bacterial phylum with unusual adaptations to parasitism in amoebae.</title>
        <authorList>
            <person name="Pagnier I."/>
            <person name="Yutin N."/>
            <person name="Croce O."/>
            <person name="Makarova K.S."/>
            <person name="Wolf Y.I."/>
            <person name="Benamar S."/>
            <person name="Raoult D."/>
            <person name="Koonin E.V."/>
            <person name="La Scola B."/>
        </authorList>
    </citation>
    <scope>NUCLEOTIDE SEQUENCE [LARGE SCALE GENOMIC DNA]</scope>
    <source>
        <strain evidence="3">BABL1</strain>
    </source>
</reference>
<keyword evidence="1" id="KW-0472">Membrane</keyword>
<dbReference type="HOGENOM" id="CLU_127529_0_0_7"/>
<dbReference type="OrthoDB" id="89545at2"/>
<evidence type="ECO:0000313" key="2">
    <source>
        <dbReference type="EMBL" id="CDK30971.1"/>
    </source>
</evidence>
<evidence type="ECO:0000256" key="1">
    <source>
        <dbReference type="SAM" id="Phobius"/>
    </source>
</evidence>
<keyword evidence="1" id="KW-0812">Transmembrane</keyword>
<feature type="transmembrane region" description="Helical" evidence="1">
    <location>
        <begin position="91"/>
        <end position="111"/>
    </location>
</feature>
<feature type="transmembrane region" description="Helical" evidence="1">
    <location>
        <begin position="126"/>
        <end position="145"/>
    </location>
</feature>
<dbReference type="EMBL" id="HG793133">
    <property type="protein sequence ID" value="CDK30971.1"/>
    <property type="molecule type" value="Genomic_DNA"/>
</dbReference>
<accession>V6DKC7</accession>
<evidence type="ECO:0000313" key="3">
    <source>
        <dbReference type="Proteomes" id="UP000018769"/>
    </source>
</evidence>
<gene>
    <name evidence="2" type="ORF">BABL1_gene_105</name>
</gene>